<reference evidence="1 2" key="1">
    <citation type="submission" date="2024-05" db="EMBL/GenBank/DDBJ databases">
        <authorList>
            <person name="Jiang F."/>
        </authorList>
    </citation>
    <scope>NUCLEOTIDE SEQUENCE [LARGE SCALE GENOMIC DNA]</scope>
    <source>
        <strain evidence="1 2">LZ166</strain>
    </source>
</reference>
<accession>A0ABV3SNY0</accession>
<comment type="caution">
    <text evidence="1">The sequence shown here is derived from an EMBL/GenBank/DDBJ whole genome shotgun (WGS) entry which is preliminary data.</text>
</comment>
<sequence>MISFDEALRVFGNVATERADQRPVSEFLRLQREQAEKGARVMSEAFGDGWERGLVQVPDHE</sequence>
<organism evidence="1 2">
    <name type="scientific">Aquibium pacificus</name>
    <dbReference type="NCBI Taxonomy" id="3153579"/>
    <lineage>
        <taxon>Bacteria</taxon>
        <taxon>Pseudomonadati</taxon>
        <taxon>Pseudomonadota</taxon>
        <taxon>Alphaproteobacteria</taxon>
        <taxon>Hyphomicrobiales</taxon>
        <taxon>Phyllobacteriaceae</taxon>
        <taxon>Aquibium</taxon>
    </lineage>
</organism>
<evidence type="ECO:0000313" key="2">
    <source>
        <dbReference type="Proteomes" id="UP001556692"/>
    </source>
</evidence>
<gene>
    <name evidence="1" type="ORF">ABGN05_20330</name>
</gene>
<dbReference type="Proteomes" id="UP001556692">
    <property type="component" value="Unassembled WGS sequence"/>
</dbReference>
<keyword evidence="2" id="KW-1185">Reference proteome</keyword>
<protein>
    <submittedName>
        <fullName evidence="1">Uncharacterized protein</fullName>
    </submittedName>
</protein>
<dbReference type="RefSeq" id="WP_367955865.1">
    <property type="nucleotide sequence ID" value="NZ_JBDPGJ010000004.1"/>
</dbReference>
<proteinExistence type="predicted"/>
<name>A0ABV3SNY0_9HYPH</name>
<evidence type="ECO:0000313" key="1">
    <source>
        <dbReference type="EMBL" id="MEX0408010.1"/>
    </source>
</evidence>
<dbReference type="EMBL" id="JBDPGJ010000004">
    <property type="protein sequence ID" value="MEX0408010.1"/>
    <property type="molecule type" value="Genomic_DNA"/>
</dbReference>